<comment type="caution">
    <text evidence="3">The sequence shown here is derived from an EMBL/GenBank/DDBJ whole genome shotgun (WGS) entry which is preliminary data.</text>
</comment>
<name>A0A1R2CG10_9CILI</name>
<protein>
    <submittedName>
        <fullName evidence="3">Uncharacterized protein</fullName>
    </submittedName>
</protein>
<evidence type="ECO:0000313" key="4">
    <source>
        <dbReference type="Proteomes" id="UP000187209"/>
    </source>
</evidence>
<dbReference type="InterPro" id="IPR029488">
    <property type="entry name" value="Hmw/CFAP97"/>
</dbReference>
<dbReference type="OrthoDB" id="325791at2759"/>
<proteinExistence type="inferred from homology"/>
<dbReference type="PANTHER" id="PTHR23035:SF2">
    <property type="entry name" value="KIAA1430 HOMOLOGUE"/>
    <property type="match status" value="1"/>
</dbReference>
<dbReference type="EMBL" id="MPUH01000166">
    <property type="protein sequence ID" value="OMJ87876.1"/>
    <property type="molecule type" value="Genomic_DNA"/>
</dbReference>
<evidence type="ECO:0000313" key="3">
    <source>
        <dbReference type="EMBL" id="OMJ87876.1"/>
    </source>
</evidence>
<feature type="compositionally biased region" description="Polar residues" evidence="2">
    <location>
        <begin position="160"/>
        <end position="171"/>
    </location>
</feature>
<dbReference type="Proteomes" id="UP000187209">
    <property type="component" value="Unassembled WGS sequence"/>
</dbReference>
<dbReference type="AlphaFoldDB" id="A0A1R2CG10"/>
<reference evidence="3 4" key="1">
    <citation type="submission" date="2016-11" db="EMBL/GenBank/DDBJ databases">
        <title>The macronuclear genome of Stentor coeruleus: a giant cell with tiny introns.</title>
        <authorList>
            <person name="Slabodnick M."/>
            <person name="Ruby J.G."/>
            <person name="Reiff S.B."/>
            <person name="Swart E.C."/>
            <person name="Gosai S."/>
            <person name="Prabakaran S."/>
            <person name="Witkowska E."/>
            <person name="Larue G.E."/>
            <person name="Fisher S."/>
            <person name="Freeman R.M."/>
            <person name="Gunawardena J."/>
            <person name="Chu W."/>
            <person name="Stover N.A."/>
            <person name="Gregory B.D."/>
            <person name="Nowacki M."/>
            <person name="Derisi J."/>
            <person name="Roy S.W."/>
            <person name="Marshall W.F."/>
            <person name="Sood P."/>
        </authorList>
    </citation>
    <scope>NUCLEOTIDE SEQUENCE [LARGE SCALE GENOMIC DNA]</scope>
    <source>
        <strain evidence="3">WM001</strain>
    </source>
</reference>
<evidence type="ECO:0000256" key="2">
    <source>
        <dbReference type="SAM" id="MobiDB-lite"/>
    </source>
</evidence>
<accession>A0A1R2CG10</accession>
<dbReference type="Pfam" id="PF13879">
    <property type="entry name" value="Hmw_CFAP97"/>
    <property type="match status" value="1"/>
</dbReference>
<sequence>MLCSGIKKNEDMQVLKEHSSHKDRLLNIKPRINTNPPKQMPHLQNKIRSQAIKSNSMQMIQLQNQLLLHKMMEISARSSKFQGITESLSARSLNLNNRANQINKITEENYQLLSRLQSVKSNYSLKKWNNDYQNNKYLCQKLSENSRRIPRVSSMGGPSFDSSRAPQSRPETASLKFQRPSTSSGNRLKSSQIEL</sequence>
<comment type="similarity">
    <text evidence="1">Belongs to the CFAP97 family.</text>
</comment>
<dbReference type="InterPro" id="IPR038791">
    <property type="entry name" value="Cfap97/Hemingway"/>
</dbReference>
<dbReference type="PANTHER" id="PTHR23035">
    <property type="entry name" value="CILIA- AND FLAGELLA-ASSOCIATED PROTEIN 97-RELATED"/>
    <property type="match status" value="1"/>
</dbReference>
<gene>
    <name evidence="3" type="ORF">SteCoe_10363</name>
</gene>
<feature type="region of interest" description="Disordered" evidence="2">
    <location>
        <begin position="148"/>
        <end position="195"/>
    </location>
</feature>
<organism evidence="3 4">
    <name type="scientific">Stentor coeruleus</name>
    <dbReference type="NCBI Taxonomy" id="5963"/>
    <lineage>
        <taxon>Eukaryota</taxon>
        <taxon>Sar</taxon>
        <taxon>Alveolata</taxon>
        <taxon>Ciliophora</taxon>
        <taxon>Postciliodesmatophora</taxon>
        <taxon>Heterotrichea</taxon>
        <taxon>Heterotrichida</taxon>
        <taxon>Stentoridae</taxon>
        <taxon>Stentor</taxon>
    </lineage>
</organism>
<keyword evidence="4" id="KW-1185">Reference proteome</keyword>
<evidence type="ECO:0000256" key="1">
    <source>
        <dbReference type="ARBA" id="ARBA00008315"/>
    </source>
</evidence>
<feature type="compositionally biased region" description="Polar residues" evidence="2">
    <location>
        <begin position="179"/>
        <end position="195"/>
    </location>
</feature>